<proteinExistence type="predicted"/>
<dbReference type="InterPro" id="IPR003594">
    <property type="entry name" value="HATPase_dom"/>
</dbReference>
<evidence type="ECO:0000256" key="1">
    <source>
        <dbReference type="ARBA" id="ARBA00000085"/>
    </source>
</evidence>
<dbReference type="Proteomes" id="UP001139411">
    <property type="component" value="Unassembled WGS sequence"/>
</dbReference>
<evidence type="ECO:0000313" key="6">
    <source>
        <dbReference type="Proteomes" id="UP001139411"/>
    </source>
</evidence>
<keyword evidence="5" id="KW-0418">Kinase</keyword>
<dbReference type="PANTHER" id="PTHR43065:SF42">
    <property type="entry name" value="TWO-COMPONENT SENSOR PPRA"/>
    <property type="match status" value="1"/>
</dbReference>
<dbReference type="PROSITE" id="PS50109">
    <property type="entry name" value="HIS_KIN"/>
    <property type="match status" value="1"/>
</dbReference>
<reference evidence="5" key="1">
    <citation type="submission" date="2022-01" db="EMBL/GenBank/DDBJ databases">
        <title>Novel species in genus Dyadobacter.</title>
        <authorList>
            <person name="Ma C."/>
        </authorList>
    </citation>
    <scope>NUCLEOTIDE SEQUENCE</scope>
    <source>
        <strain evidence="5">CY357</strain>
    </source>
</reference>
<dbReference type="RefSeq" id="WP_235176916.1">
    <property type="nucleotide sequence ID" value="NZ_JAKFFV010000003.1"/>
</dbReference>
<dbReference type="SUPFAM" id="SSF55874">
    <property type="entry name" value="ATPase domain of HSP90 chaperone/DNA topoisomerase II/histidine kinase"/>
    <property type="match status" value="1"/>
</dbReference>
<dbReference type="InterPro" id="IPR003661">
    <property type="entry name" value="HisK_dim/P_dom"/>
</dbReference>
<dbReference type="EMBL" id="JAKFFV010000003">
    <property type="protein sequence ID" value="MCF2497464.1"/>
    <property type="molecule type" value="Genomic_DNA"/>
</dbReference>
<comment type="catalytic activity">
    <reaction evidence="1">
        <text>ATP + protein L-histidine = ADP + protein N-phospho-L-histidine.</text>
        <dbReference type="EC" id="2.7.13.3"/>
    </reaction>
</comment>
<keyword evidence="5" id="KW-0808">Transferase</keyword>
<evidence type="ECO:0000256" key="3">
    <source>
        <dbReference type="ARBA" id="ARBA00022553"/>
    </source>
</evidence>
<dbReference type="Gene3D" id="1.10.287.130">
    <property type="match status" value="1"/>
</dbReference>
<dbReference type="InterPro" id="IPR004358">
    <property type="entry name" value="Sig_transdc_His_kin-like_C"/>
</dbReference>
<dbReference type="SUPFAM" id="SSF47384">
    <property type="entry name" value="Homodimeric domain of signal transducing histidine kinase"/>
    <property type="match status" value="1"/>
</dbReference>
<comment type="caution">
    <text evidence="5">The sequence shown here is derived from an EMBL/GenBank/DDBJ whole genome shotgun (WGS) entry which is preliminary data.</text>
</comment>
<gene>
    <name evidence="5" type="ORF">L0661_04050</name>
</gene>
<evidence type="ECO:0000313" key="5">
    <source>
        <dbReference type="EMBL" id="MCF2497464.1"/>
    </source>
</evidence>
<sequence length="278" mass="30636">MTMGAGTTEQDIELYQQKIIELNKLAEIGQLSAGILHEIKNPVSFVNNFSRLSQGLVGEILDICQRPLSEMTETDIADEKDLLETLSQNLVKINENGKRIERIIQGMLAQTRSDAAILEPTDLNQLLEEYSKLAYQGVRAEDIAFNVMLKFNFDPEIGCVKVAKGEFGRVIVNLVNNACYAVNEKSKRQAEGYEPVIEITTSRIGQEVEIKICDNGIGIPEDIVAKLFKPFFTTKPQGKGTGLGLSLTYTSVTDTHKGSIHVTSVVGEKTEFTIVIPG</sequence>
<dbReference type="SMART" id="SM00387">
    <property type="entry name" value="HATPase_c"/>
    <property type="match status" value="1"/>
</dbReference>
<organism evidence="5 6">
    <name type="scientific">Dyadobacter chenhuakuii</name>
    <dbReference type="NCBI Taxonomy" id="2909339"/>
    <lineage>
        <taxon>Bacteria</taxon>
        <taxon>Pseudomonadati</taxon>
        <taxon>Bacteroidota</taxon>
        <taxon>Cytophagia</taxon>
        <taxon>Cytophagales</taxon>
        <taxon>Spirosomataceae</taxon>
        <taxon>Dyadobacter</taxon>
    </lineage>
</organism>
<dbReference type="EC" id="2.7.13.3" evidence="2"/>
<evidence type="ECO:0000256" key="2">
    <source>
        <dbReference type="ARBA" id="ARBA00012438"/>
    </source>
</evidence>
<name>A0A9X1QCU3_9BACT</name>
<keyword evidence="3" id="KW-0597">Phosphoprotein</keyword>
<dbReference type="PRINTS" id="PR00344">
    <property type="entry name" value="BCTRLSENSOR"/>
</dbReference>
<dbReference type="Gene3D" id="3.30.565.10">
    <property type="entry name" value="Histidine kinase-like ATPase, C-terminal domain"/>
    <property type="match status" value="1"/>
</dbReference>
<dbReference type="InterPro" id="IPR036097">
    <property type="entry name" value="HisK_dim/P_sf"/>
</dbReference>
<evidence type="ECO:0000259" key="4">
    <source>
        <dbReference type="PROSITE" id="PS50109"/>
    </source>
</evidence>
<dbReference type="InterPro" id="IPR036890">
    <property type="entry name" value="HATPase_C_sf"/>
</dbReference>
<dbReference type="InterPro" id="IPR005467">
    <property type="entry name" value="His_kinase_dom"/>
</dbReference>
<dbReference type="GO" id="GO:0000155">
    <property type="term" value="F:phosphorelay sensor kinase activity"/>
    <property type="evidence" value="ECO:0007669"/>
    <property type="project" value="InterPro"/>
</dbReference>
<accession>A0A9X1QCU3</accession>
<dbReference type="AlphaFoldDB" id="A0A9X1QCU3"/>
<feature type="domain" description="Histidine kinase" evidence="4">
    <location>
        <begin position="34"/>
        <end position="278"/>
    </location>
</feature>
<dbReference type="CDD" id="cd00082">
    <property type="entry name" value="HisKA"/>
    <property type="match status" value="1"/>
</dbReference>
<dbReference type="Pfam" id="PF02518">
    <property type="entry name" value="HATPase_c"/>
    <property type="match status" value="1"/>
</dbReference>
<protein>
    <recommendedName>
        <fullName evidence="2">histidine kinase</fullName>
        <ecNumber evidence="2">2.7.13.3</ecNumber>
    </recommendedName>
</protein>
<dbReference type="PANTHER" id="PTHR43065">
    <property type="entry name" value="SENSOR HISTIDINE KINASE"/>
    <property type="match status" value="1"/>
</dbReference>